<dbReference type="Proteomes" id="UP000489600">
    <property type="component" value="Unassembled WGS sequence"/>
</dbReference>
<evidence type="ECO:0000313" key="4">
    <source>
        <dbReference type="Proteomes" id="UP000489600"/>
    </source>
</evidence>
<keyword evidence="4" id="KW-1185">Reference proteome</keyword>
<keyword evidence="1" id="KW-0880">Kelch repeat</keyword>
<sequence length="201" mass="22885">MISAGTQLIVIGKEIESIVVWRYKLEMHKWTKGPSMITPRVMYGSASRGTDAFFAGGVKIHENGTPEVLSAVEKYNADTKTWTMIHGMHKRRKFSSECFLRGKFCVIGGPDENDKYLICGESYDKVKNSWTLIPDMLKDITFKSPQMPPLIVVVNDNLYSLDTSSNELQVYDVNANVWKKRKQTLPKVGELCLNRLEIGFW</sequence>
<comment type="caution">
    <text evidence="3">The sequence shown here is derived from an EMBL/GenBank/DDBJ whole genome shotgun (WGS) entry which is preliminary data.</text>
</comment>
<evidence type="ECO:0000256" key="2">
    <source>
        <dbReference type="ARBA" id="ARBA00022737"/>
    </source>
</evidence>
<proteinExistence type="predicted"/>
<keyword evidence="2" id="KW-0677">Repeat</keyword>
<dbReference type="GO" id="GO:0005829">
    <property type="term" value="C:cytosol"/>
    <property type="evidence" value="ECO:0007669"/>
    <property type="project" value="TreeGrafter"/>
</dbReference>
<dbReference type="AlphaFoldDB" id="A0A565C749"/>
<dbReference type="PANTHER" id="PTHR46122">
    <property type="entry name" value="GALACTOSE OXIDASE/KELCH REPEAT PROTEIN-RELATED"/>
    <property type="match status" value="1"/>
</dbReference>
<reference evidence="3" key="1">
    <citation type="submission" date="2019-07" db="EMBL/GenBank/DDBJ databases">
        <authorList>
            <person name="Dittberner H."/>
        </authorList>
    </citation>
    <scope>NUCLEOTIDE SEQUENCE [LARGE SCALE GENOMIC DNA]</scope>
</reference>
<dbReference type="InterPro" id="IPR052439">
    <property type="entry name" value="F-box/Kelch-repeat"/>
</dbReference>
<accession>A0A565C749</accession>
<name>A0A565C749_9BRAS</name>
<dbReference type="SUPFAM" id="SSF117281">
    <property type="entry name" value="Kelch motif"/>
    <property type="match status" value="1"/>
</dbReference>
<dbReference type="EMBL" id="CABITT030000006">
    <property type="protein sequence ID" value="VVB09450.1"/>
    <property type="molecule type" value="Genomic_DNA"/>
</dbReference>
<protein>
    <submittedName>
        <fullName evidence="3">Uncharacterized protein</fullName>
    </submittedName>
</protein>
<gene>
    <name evidence="3" type="ORF">ANE_LOCUS19894</name>
</gene>
<dbReference type="OrthoDB" id="1038465at2759"/>
<dbReference type="PANTHER" id="PTHR46122:SF7">
    <property type="entry name" value="GALACTOSE OXIDASE_KELCH REPEAT SUPERFAMILY PROTEIN"/>
    <property type="match status" value="1"/>
</dbReference>
<evidence type="ECO:0000256" key="1">
    <source>
        <dbReference type="ARBA" id="ARBA00022441"/>
    </source>
</evidence>
<dbReference type="InterPro" id="IPR015915">
    <property type="entry name" value="Kelch-typ_b-propeller"/>
</dbReference>
<evidence type="ECO:0000313" key="3">
    <source>
        <dbReference type="EMBL" id="VVB09450.1"/>
    </source>
</evidence>
<dbReference type="Gene3D" id="2.120.10.80">
    <property type="entry name" value="Kelch-type beta propeller"/>
    <property type="match status" value="1"/>
</dbReference>
<organism evidence="3 4">
    <name type="scientific">Arabis nemorensis</name>
    <dbReference type="NCBI Taxonomy" id="586526"/>
    <lineage>
        <taxon>Eukaryota</taxon>
        <taxon>Viridiplantae</taxon>
        <taxon>Streptophyta</taxon>
        <taxon>Embryophyta</taxon>
        <taxon>Tracheophyta</taxon>
        <taxon>Spermatophyta</taxon>
        <taxon>Magnoliopsida</taxon>
        <taxon>eudicotyledons</taxon>
        <taxon>Gunneridae</taxon>
        <taxon>Pentapetalae</taxon>
        <taxon>rosids</taxon>
        <taxon>malvids</taxon>
        <taxon>Brassicales</taxon>
        <taxon>Brassicaceae</taxon>
        <taxon>Arabideae</taxon>
        <taxon>Arabis</taxon>
    </lineage>
</organism>